<comment type="caution">
    <text evidence="2">The sequence shown here is derived from an EMBL/GenBank/DDBJ whole genome shotgun (WGS) entry which is preliminary data.</text>
</comment>
<dbReference type="InterPro" id="IPR015946">
    <property type="entry name" value="KH_dom-like_a/b"/>
</dbReference>
<evidence type="ECO:0000259" key="1">
    <source>
        <dbReference type="PROSITE" id="PS51061"/>
    </source>
</evidence>
<evidence type="ECO:0000313" key="3">
    <source>
        <dbReference type="Proteomes" id="UP000034932"/>
    </source>
</evidence>
<proteinExistence type="predicted"/>
<dbReference type="InterPro" id="IPR036867">
    <property type="entry name" value="R3H_dom_sf"/>
</dbReference>
<evidence type="ECO:0000313" key="2">
    <source>
        <dbReference type="EMBL" id="KKQ93678.1"/>
    </source>
</evidence>
<dbReference type="Pfam" id="PF13083">
    <property type="entry name" value="KH_KhpA-B"/>
    <property type="match status" value="1"/>
</dbReference>
<dbReference type="SMART" id="SM00393">
    <property type="entry name" value="R3H"/>
    <property type="match status" value="1"/>
</dbReference>
<dbReference type="STRING" id="1618573.UT19_C0008G0003"/>
<dbReference type="Gene3D" id="3.30.1370.50">
    <property type="entry name" value="R3H-like domain"/>
    <property type="match status" value="1"/>
</dbReference>
<dbReference type="PANTHER" id="PTHR35800">
    <property type="entry name" value="PROTEIN JAG"/>
    <property type="match status" value="1"/>
</dbReference>
<sequence length="163" mass="18177">MANKVTKKVEQKSDPLAITEDLTSKLLDLMGTKTSISVKKDEESDAILINIEGGEETGLIIGNRGMTLIAIQTVVGMMLKKKIGEWKRVIVDVADWRMKEEERLKRLAEQTADRAKQTGQPQHLYNLSPSQRRTIHLYLAGDASVATTSLGEGRDRYLVITPK</sequence>
<dbReference type="Pfam" id="PF01424">
    <property type="entry name" value="R3H"/>
    <property type="match status" value="1"/>
</dbReference>
<feature type="domain" description="R3H" evidence="1">
    <location>
        <begin position="98"/>
        <end position="163"/>
    </location>
</feature>
<dbReference type="Gene3D" id="3.30.300.20">
    <property type="match status" value="1"/>
</dbReference>
<dbReference type="InterPro" id="IPR038008">
    <property type="entry name" value="Jag_KH"/>
</dbReference>
<reference evidence="2 3" key="1">
    <citation type="journal article" date="2015" name="Nature">
        <title>rRNA introns, odd ribosomes, and small enigmatic genomes across a large radiation of phyla.</title>
        <authorList>
            <person name="Brown C.T."/>
            <person name="Hug L.A."/>
            <person name="Thomas B.C."/>
            <person name="Sharon I."/>
            <person name="Castelle C.J."/>
            <person name="Singh A."/>
            <person name="Wilkins M.J."/>
            <person name="Williams K.H."/>
            <person name="Banfield J.F."/>
        </authorList>
    </citation>
    <scope>NUCLEOTIDE SEQUENCE [LARGE SCALE GENOMIC DNA]</scope>
</reference>
<dbReference type="SUPFAM" id="SSF82708">
    <property type="entry name" value="R3H domain"/>
    <property type="match status" value="1"/>
</dbReference>
<dbReference type="InterPro" id="IPR034079">
    <property type="entry name" value="R3H_KhpB"/>
</dbReference>
<dbReference type="EMBL" id="LBVW01000008">
    <property type="protein sequence ID" value="KKQ93678.1"/>
    <property type="molecule type" value="Genomic_DNA"/>
</dbReference>
<name>A0A0G0LP78_9BACT</name>
<protein>
    <submittedName>
        <fullName evidence="2">Single-stranded nucleic acid binding R3H domain protein</fullName>
    </submittedName>
</protein>
<dbReference type="AlphaFoldDB" id="A0A0G0LP78"/>
<gene>
    <name evidence="2" type="ORF">UT19_C0008G0003</name>
</gene>
<accession>A0A0G0LP78</accession>
<dbReference type="PANTHER" id="PTHR35800:SF1">
    <property type="entry name" value="RNA-BINDING PROTEIN KHPB"/>
    <property type="match status" value="1"/>
</dbReference>
<dbReference type="CDD" id="cd02644">
    <property type="entry name" value="R3H_jag"/>
    <property type="match status" value="1"/>
</dbReference>
<organism evidence="2 3">
    <name type="scientific">Candidatus Woesebacteria bacterium GW2011_GWB1_39_10b</name>
    <dbReference type="NCBI Taxonomy" id="1618573"/>
    <lineage>
        <taxon>Bacteria</taxon>
        <taxon>Candidatus Woeseibacteriota</taxon>
    </lineage>
</organism>
<dbReference type="CDD" id="cd02414">
    <property type="entry name" value="KH-II_Jag"/>
    <property type="match status" value="1"/>
</dbReference>
<dbReference type="InterPro" id="IPR001374">
    <property type="entry name" value="R3H_dom"/>
</dbReference>
<dbReference type="InterPro" id="IPR039247">
    <property type="entry name" value="KhpB"/>
</dbReference>
<dbReference type="PROSITE" id="PS51061">
    <property type="entry name" value="R3H"/>
    <property type="match status" value="1"/>
</dbReference>
<dbReference type="Proteomes" id="UP000034932">
    <property type="component" value="Unassembled WGS sequence"/>
</dbReference>
<dbReference type="GO" id="GO:0003723">
    <property type="term" value="F:RNA binding"/>
    <property type="evidence" value="ECO:0007669"/>
    <property type="project" value="InterPro"/>
</dbReference>